<dbReference type="RefSeq" id="WP_315875971.1">
    <property type="nucleotide sequence ID" value="NZ_JAWCTQ010000002.1"/>
</dbReference>
<gene>
    <name evidence="1" type="ORF">RND61_02550</name>
</gene>
<accession>A0ABU3QDZ4</accession>
<reference evidence="1 2" key="1">
    <citation type="submission" date="2023-09" db="EMBL/GenBank/DDBJ databases">
        <title>Streptomyces sp. nov.: A antagonism against Alternaria gaisen Producing Streptochlin, Isolated from Tamarix root soil.</title>
        <authorList>
            <person name="Chen Y."/>
        </authorList>
    </citation>
    <scope>NUCLEOTIDE SEQUENCE [LARGE SCALE GENOMIC DNA]</scope>
    <source>
        <strain evidence="1 2">TRM76323</strain>
    </source>
</reference>
<proteinExistence type="predicted"/>
<protein>
    <submittedName>
        <fullName evidence="1">Deaminase domain-containing protein</fullName>
    </submittedName>
</protein>
<organism evidence="1 2">
    <name type="scientific">Streptomyces tamarix</name>
    <dbReference type="NCBI Taxonomy" id="3078565"/>
    <lineage>
        <taxon>Bacteria</taxon>
        <taxon>Bacillati</taxon>
        <taxon>Actinomycetota</taxon>
        <taxon>Actinomycetes</taxon>
        <taxon>Kitasatosporales</taxon>
        <taxon>Streptomycetaceae</taxon>
        <taxon>Streptomyces</taxon>
    </lineage>
</organism>
<evidence type="ECO:0000313" key="1">
    <source>
        <dbReference type="EMBL" id="MDT9680973.1"/>
    </source>
</evidence>
<dbReference type="EMBL" id="JAWCTQ010000002">
    <property type="protein sequence ID" value="MDT9680973.1"/>
    <property type="molecule type" value="Genomic_DNA"/>
</dbReference>
<evidence type="ECO:0000313" key="2">
    <source>
        <dbReference type="Proteomes" id="UP001250181"/>
    </source>
</evidence>
<comment type="caution">
    <text evidence="1">The sequence shown here is derived from an EMBL/GenBank/DDBJ whole genome shotgun (WGS) entry which is preliminary data.</text>
</comment>
<dbReference type="Proteomes" id="UP001250181">
    <property type="component" value="Unassembled WGS sequence"/>
</dbReference>
<keyword evidence="2" id="KW-1185">Reference proteome</keyword>
<name>A0ABU3QDZ4_9ACTN</name>
<sequence>MTTAAAYDNRAILKYRISFTAGPDLEGTIERMSGTTVVGSTYYHGLPEPKGKFAGQYRHDKDPERQTVNLLANAVFERLGCNDDQYLAEILTQVTGGSIALYSDKGPCHSCRAVLKQFLQDYPMITSCVVTYRKTDGRGRPIQALEPAGGDLYGSYGYEDAVEVNGNWCKVLR</sequence>